<dbReference type="Pfam" id="PF13476">
    <property type="entry name" value="AAA_23"/>
    <property type="match status" value="1"/>
</dbReference>
<evidence type="ECO:0000256" key="1">
    <source>
        <dbReference type="SAM" id="Coils"/>
    </source>
</evidence>
<comment type="caution">
    <text evidence="3">The sequence shown here is derived from an EMBL/GenBank/DDBJ whole genome shotgun (WGS) entry which is preliminary data.</text>
</comment>
<dbReference type="EMBL" id="JBBKZT010000005">
    <property type="protein sequence ID" value="MEJ8847565.1"/>
    <property type="molecule type" value="Genomic_DNA"/>
</dbReference>
<dbReference type="RefSeq" id="WP_340342691.1">
    <property type="nucleotide sequence ID" value="NZ_JBBKZT010000005.1"/>
</dbReference>
<accession>A0ABU8WL31</accession>
<reference evidence="3 4" key="1">
    <citation type="submission" date="2024-03" db="EMBL/GenBank/DDBJ databases">
        <title>Novel species of the genus Variovorax.</title>
        <authorList>
            <person name="Liu Q."/>
            <person name="Xin Y.-H."/>
        </authorList>
    </citation>
    <scope>NUCLEOTIDE SEQUENCE [LARGE SCALE GENOMIC DNA]</scope>
    <source>
        <strain evidence="3 4">KACC 18900</strain>
    </source>
</reference>
<evidence type="ECO:0000259" key="2">
    <source>
        <dbReference type="Pfam" id="PF13476"/>
    </source>
</evidence>
<organism evidence="3 4">
    <name type="scientific">Variovorax rhizosphaerae</name>
    <dbReference type="NCBI Taxonomy" id="1836200"/>
    <lineage>
        <taxon>Bacteria</taxon>
        <taxon>Pseudomonadati</taxon>
        <taxon>Pseudomonadota</taxon>
        <taxon>Betaproteobacteria</taxon>
        <taxon>Burkholderiales</taxon>
        <taxon>Comamonadaceae</taxon>
        <taxon>Variovorax</taxon>
    </lineage>
</organism>
<feature type="domain" description="Rad50/SbcC-type AAA" evidence="2">
    <location>
        <begin position="23"/>
        <end position="265"/>
    </location>
</feature>
<keyword evidence="1" id="KW-0175">Coiled coil</keyword>
<evidence type="ECO:0000313" key="4">
    <source>
        <dbReference type="Proteomes" id="UP001385892"/>
    </source>
</evidence>
<dbReference type="Gene3D" id="3.40.50.300">
    <property type="entry name" value="P-loop containing nucleotide triphosphate hydrolases"/>
    <property type="match status" value="1"/>
</dbReference>
<gene>
    <name evidence="3" type="ORF">WKW82_12980</name>
</gene>
<feature type="coiled-coil region" evidence="1">
    <location>
        <begin position="395"/>
        <end position="463"/>
    </location>
</feature>
<sequence length="645" mass="72925">MGFLNILKVEYLGDKYFFESPPLNSRLSIIEGSNGTGKSTFFNLIYYGLGGKVTEFDPESAEVHKEVMRDTNNLVRLVVKIGGELFTLTRKLRDNFITVFQSKFEADGVSTPGNVETFPLFRREEGKTFSDWLLERLDIAVVEIFQGSKSFKLNFADLGRLIYHNQSPDPLGIYKPADNANFISDSLEIRRAIFQILVGKTLLELYEAMGRQKSAERETQSAKAVHQEYLDIVGQLLKASGVTDVQNTKSLSVVLDSLEAQILSLLETRRAFSRGELGDAAANKTLQADASQAQAMEAKCRSIDEQRDQIAQEAARLVDVERSIEADIDRINKVIYAHGQLKLFSQDTCPYCLNEVQRTPGHCVCGHGVDERSYQRFFYSSAEYLDILRSKSKTLETLRIASKGMREESNNLKAERERIAEALAKKRERIEVSAGADRTEQVLEELDDKLLETRDKLAKSQEAFRLESKLAMLLKRVGDKKAAFDAAKRDVIRLDLASRAELQLQIESFNRIYNDFMTSVVSDCRNAAIDTETYLPVINNGEYREASAKVPKRFLYYLTLLQLSLLADIPFPRLLLVDTPETAGIDLDVLIKMLRQVDALQNPKDFDYQIILSTGVGKYPPEFDGNVALRLTKEDRLLQTREHVA</sequence>
<dbReference type="InterPro" id="IPR038729">
    <property type="entry name" value="Rad50/SbcC_AAA"/>
</dbReference>
<evidence type="ECO:0000313" key="3">
    <source>
        <dbReference type="EMBL" id="MEJ8847565.1"/>
    </source>
</evidence>
<dbReference type="SUPFAM" id="SSF52540">
    <property type="entry name" value="P-loop containing nucleoside triphosphate hydrolases"/>
    <property type="match status" value="1"/>
</dbReference>
<proteinExistence type="predicted"/>
<dbReference type="InterPro" id="IPR027417">
    <property type="entry name" value="P-loop_NTPase"/>
</dbReference>
<protein>
    <recommendedName>
        <fullName evidence="2">Rad50/SbcC-type AAA domain-containing protein</fullName>
    </recommendedName>
</protein>
<name>A0ABU8WL31_9BURK</name>
<keyword evidence="4" id="KW-1185">Reference proteome</keyword>
<feature type="coiled-coil region" evidence="1">
    <location>
        <begin position="293"/>
        <end position="323"/>
    </location>
</feature>
<dbReference type="Proteomes" id="UP001385892">
    <property type="component" value="Unassembled WGS sequence"/>
</dbReference>